<dbReference type="AlphaFoldDB" id="A0ABD5ZWV0"/>
<gene>
    <name evidence="2" type="ORF">ACFQKE_04685</name>
</gene>
<dbReference type="RefSeq" id="WP_379702805.1">
    <property type="nucleotide sequence ID" value="NZ_JBHTAT010000001.1"/>
</dbReference>
<protein>
    <submittedName>
        <fullName evidence="2">Uncharacterized protein</fullName>
    </submittedName>
</protein>
<accession>A0ABD5ZWV0</accession>
<evidence type="ECO:0000313" key="2">
    <source>
        <dbReference type="EMBL" id="MFC7254602.1"/>
    </source>
</evidence>
<keyword evidence="1" id="KW-0812">Transmembrane</keyword>
<feature type="transmembrane region" description="Helical" evidence="1">
    <location>
        <begin position="6"/>
        <end position="28"/>
    </location>
</feature>
<dbReference type="EMBL" id="JBHTAT010000001">
    <property type="protein sequence ID" value="MFC7254602.1"/>
    <property type="molecule type" value="Genomic_DNA"/>
</dbReference>
<feature type="transmembrane region" description="Helical" evidence="1">
    <location>
        <begin position="126"/>
        <end position="145"/>
    </location>
</feature>
<name>A0ABD5ZWV0_9EURY</name>
<comment type="caution">
    <text evidence="2">The sequence shown here is derived from an EMBL/GenBank/DDBJ whole genome shotgun (WGS) entry which is preliminary data.</text>
</comment>
<reference evidence="2 3" key="1">
    <citation type="journal article" date="2019" name="Int. J. Syst. Evol. Microbiol.">
        <title>The Global Catalogue of Microorganisms (GCM) 10K type strain sequencing project: providing services to taxonomists for standard genome sequencing and annotation.</title>
        <authorList>
            <consortium name="The Broad Institute Genomics Platform"/>
            <consortium name="The Broad Institute Genome Sequencing Center for Infectious Disease"/>
            <person name="Wu L."/>
            <person name="Ma J."/>
        </authorList>
    </citation>
    <scope>NUCLEOTIDE SEQUENCE [LARGE SCALE GENOMIC DNA]</scope>
    <source>
        <strain evidence="2 3">GX21</strain>
    </source>
</reference>
<feature type="transmembrane region" description="Helical" evidence="1">
    <location>
        <begin position="66"/>
        <end position="85"/>
    </location>
</feature>
<keyword evidence="1" id="KW-1133">Transmembrane helix</keyword>
<organism evidence="2 3">
    <name type="scientific">Haloplanus litoreus</name>
    <dbReference type="NCBI Taxonomy" id="767515"/>
    <lineage>
        <taxon>Archaea</taxon>
        <taxon>Methanobacteriati</taxon>
        <taxon>Methanobacteriota</taxon>
        <taxon>Stenosarchaea group</taxon>
        <taxon>Halobacteria</taxon>
        <taxon>Halobacteriales</taxon>
        <taxon>Haloferacaceae</taxon>
        <taxon>Haloplanus</taxon>
    </lineage>
</organism>
<sequence>MISIWSVFSTGALVGLTLLALLGIAIVFDRDDETAGWEVNCIAVTLMISGLIWIETTVGVPEFNETLPIVTSFAAAYIIENQVAATLAEKGHPESRAALAGLFLAVVWTVVIALDIWVSYIPFWPVLPAEADLLVNLFLCVVWLYTF</sequence>
<keyword evidence="1" id="KW-0472">Membrane</keyword>
<evidence type="ECO:0000313" key="3">
    <source>
        <dbReference type="Proteomes" id="UP001596434"/>
    </source>
</evidence>
<proteinExistence type="predicted"/>
<feature type="transmembrane region" description="Helical" evidence="1">
    <location>
        <begin position="97"/>
        <end position="120"/>
    </location>
</feature>
<feature type="transmembrane region" description="Helical" evidence="1">
    <location>
        <begin position="35"/>
        <end position="54"/>
    </location>
</feature>
<keyword evidence="3" id="KW-1185">Reference proteome</keyword>
<evidence type="ECO:0000256" key="1">
    <source>
        <dbReference type="SAM" id="Phobius"/>
    </source>
</evidence>
<dbReference type="GeneID" id="96952921"/>
<dbReference type="Proteomes" id="UP001596434">
    <property type="component" value="Unassembled WGS sequence"/>
</dbReference>